<feature type="transmembrane region" description="Helical" evidence="1">
    <location>
        <begin position="87"/>
        <end position="109"/>
    </location>
</feature>
<keyword evidence="3" id="KW-1185">Reference proteome</keyword>
<dbReference type="Proteomes" id="UP001642900">
    <property type="component" value="Unassembled WGS sequence"/>
</dbReference>
<reference evidence="2 3" key="1">
    <citation type="submission" date="2020-02" db="EMBL/GenBank/DDBJ databases">
        <title>Genome sequence of strain CCNWXJ40-4.</title>
        <authorList>
            <person name="Gao J."/>
            <person name="Sun J."/>
        </authorList>
    </citation>
    <scope>NUCLEOTIDE SEQUENCE [LARGE SCALE GENOMIC DNA]</scope>
    <source>
        <strain evidence="2 3">CCNWXJ 40-4</strain>
    </source>
</reference>
<feature type="transmembrane region" description="Helical" evidence="1">
    <location>
        <begin position="64"/>
        <end position="81"/>
    </location>
</feature>
<dbReference type="EMBL" id="JAAKZF010000046">
    <property type="protein sequence ID" value="NGO54214.1"/>
    <property type="molecule type" value="Genomic_DNA"/>
</dbReference>
<gene>
    <name evidence="2" type="ORF">G6N73_24255</name>
</gene>
<organism evidence="2 3">
    <name type="scientific">Allomesorhizobium camelthorni</name>
    <dbReference type="NCBI Taxonomy" id="475069"/>
    <lineage>
        <taxon>Bacteria</taxon>
        <taxon>Pseudomonadati</taxon>
        <taxon>Pseudomonadota</taxon>
        <taxon>Alphaproteobacteria</taxon>
        <taxon>Hyphomicrobiales</taxon>
        <taxon>Phyllobacteriaceae</taxon>
        <taxon>Allomesorhizobium</taxon>
    </lineage>
</organism>
<keyword evidence="1" id="KW-1133">Transmembrane helix</keyword>
<evidence type="ECO:0000256" key="1">
    <source>
        <dbReference type="SAM" id="Phobius"/>
    </source>
</evidence>
<sequence length="114" mass="11456">MESQFALISIATVTVLSGGAAAIITLTVDVRERPGIQSVVEGLMRIAILGAGALVALTDGGRQIVGIASLVAFALAAYALWRPSIPAWLLAAAANGGGGVFPLVCPIALPCSSR</sequence>
<comment type="caution">
    <text evidence="2">The sequence shown here is derived from an EMBL/GenBank/DDBJ whole genome shotgun (WGS) entry which is preliminary data.</text>
</comment>
<dbReference type="RefSeq" id="WP_165032322.1">
    <property type="nucleotide sequence ID" value="NZ_JAAKZF010000046.1"/>
</dbReference>
<name>A0A6G4WHX9_9HYPH</name>
<keyword evidence="1" id="KW-0812">Transmembrane</keyword>
<protein>
    <submittedName>
        <fullName evidence="2">Uncharacterized protein</fullName>
    </submittedName>
</protein>
<proteinExistence type="predicted"/>
<feature type="transmembrane region" description="Helical" evidence="1">
    <location>
        <begin position="38"/>
        <end position="57"/>
    </location>
</feature>
<dbReference type="AlphaFoldDB" id="A0A6G4WHX9"/>
<evidence type="ECO:0000313" key="3">
    <source>
        <dbReference type="Proteomes" id="UP001642900"/>
    </source>
</evidence>
<evidence type="ECO:0000313" key="2">
    <source>
        <dbReference type="EMBL" id="NGO54214.1"/>
    </source>
</evidence>
<accession>A0A6G4WHX9</accession>
<keyword evidence="1" id="KW-0472">Membrane</keyword>